<dbReference type="SUPFAM" id="SSF58104">
    <property type="entry name" value="Methyl-accepting chemotaxis protein (MCP) signaling domain"/>
    <property type="match status" value="1"/>
</dbReference>
<evidence type="ECO:0000313" key="10">
    <source>
        <dbReference type="EMBL" id="BBL69538.1"/>
    </source>
</evidence>
<dbReference type="InterPro" id="IPR004090">
    <property type="entry name" value="Chemotax_Me-accpt_rcpt"/>
</dbReference>
<comment type="subcellular location">
    <subcellularLocation>
        <location evidence="1">Membrane</location>
        <topology evidence="1">Multi-pass membrane protein</topology>
    </subcellularLocation>
</comment>
<dbReference type="GO" id="GO:0004888">
    <property type="term" value="F:transmembrane signaling receptor activity"/>
    <property type="evidence" value="ECO:0007669"/>
    <property type="project" value="InterPro"/>
</dbReference>
<feature type="domain" description="Methyl-accepting transducer" evidence="9">
    <location>
        <begin position="123"/>
        <end position="359"/>
    </location>
</feature>
<evidence type="ECO:0000313" key="11">
    <source>
        <dbReference type="Proteomes" id="UP000824988"/>
    </source>
</evidence>
<keyword evidence="2 8" id="KW-0812">Transmembrane</keyword>
<evidence type="ECO:0000256" key="7">
    <source>
        <dbReference type="PROSITE-ProRule" id="PRU00284"/>
    </source>
</evidence>
<dbReference type="PANTHER" id="PTHR32089:SF119">
    <property type="entry name" value="METHYL-ACCEPTING CHEMOTAXIS PROTEIN CTPL"/>
    <property type="match status" value="1"/>
</dbReference>
<organism evidence="10 11">
    <name type="scientific">Methylogaea oryzae</name>
    <dbReference type="NCBI Taxonomy" id="1295382"/>
    <lineage>
        <taxon>Bacteria</taxon>
        <taxon>Pseudomonadati</taxon>
        <taxon>Pseudomonadota</taxon>
        <taxon>Gammaproteobacteria</taxon>
        <taxon>Methylococcales</taxon>
        <taxon>Methylococcaceae</taxon>
        <taxon>Methylogaea</taxon>
    </lineage>
</organism>
<dbReference type="GO" id="GO:0007165">
    <property type="term" value="P:signal transduction"/>
    <property type="evidence" value="ECO:0007669"/>
    <property type="project" value="UniProtKB-KW"/>
</dbReference>
<dbReference type="PROSITE" id="PS50111">
    <property type="entry name" value="CHEMOTAXIS_TRANSDUC_2"/>
    <property type="match status" value="1"/>
</dbReference>
<dbReference type="GO" id="GO:0006935">
    <property type="term" value="P:chemotaxis"/>
    <property type="evidence" value="ECO:0007669"/>
    <property type="project" value="InterPro"/>
</dbReference>
<dbReference type="CDD" id="cd11386">
    <property type="entry name" value="MCP_signal"/>
    <property type="match status" value="1"/>
</dbReference>
<dbReference type="Gene3D" id="1.10.287.950">
    <property type="entry name" value="Methyl-accepting chemotaxis protein"/>
    <property type="match status" value="1"/>
</dbReference>
<dbReference type="EMBL" id="AP019782">
    <property type="protein sequence ID" value="BBL69538.1"/>
    <property type="molecule type" value="Genomic_DNA"/>
</dbReference>
<dbReference type="RefSeq" id="WP_054773830.1">
    <property type="nucleotide sequence ID" value="NZ_AP019782.1"/>
</dbReference>
<comment type="similarity">
    <text evidence="6">Belongs to the methyl-accepting chemotaxis (MCP) protein family.</text>
</comment>
<dbReference type="Proteomes" id="UP000824988">
    <property type="component" value="Chromosome"/>
</dbReference>
<keyword evidence="11" id="KW-1185">Reference proteome</keyword>
<gene>
    <name evidence="10" type="ORF">MoryE10_01440</name>
</gene>
<feature type="transmembrane region" description="Helical" evidence="8">
    <location>
        <begin position="47"/>
        <end position="65"/>
    </location>
</feature>
<keyword evidence="4 8" id="KW-0472">Membrane</keyword>
<proteinExistence type="inferred from homology"/>
<protein>
    <recommendedName>
        <fullName evidence="9">Methyl-accepting transducer domain-containing protein</fullName>
    </recommendedName>
</protein>
<evidence type="ECO:0000256" key="6">
    <source>
        <dbReference type="ARBA" id="ARBA00029447"/>
    </source>
</evidence>
<keyword evidence="5 7" id="KW-0807">Transducer</keyword>
<evidence type="ECO:0000256" key="1">
    <source>
        <dbReference type="ARBA" id="ARBA00004141"/>
    </source>
</evidence>
<feature type="transmembrane region" description="Helical" evidence="8">
    <location>
        <begin position="14"/>
        <end position="35"/>
    </location>
</feature>
<dbReference type="GO" id="GO:0016020">
    <property type="term" value="C:membrane"/>
    <property type="evidence" value="ECO:0007669"/>
    <property type="project" value="UniProtKB-SubCell"/>
</dbReference>
<evidence type="ECO:0000259" key="9">
    <source>
        <dbReference type="PROSITE" id="PS50111"/>
    </source>
</evidence>
<evidence type="ECO:0000256" key="8">
    <source>
        <dbReference type="SAM" id="Phobius"/>
    </source>
</evidence>
<dbReference type="KEGG" id="moz:MoryE10_01440"/>
<accession>A0A8D5AFP8</accession>
<reference evidence="10" key="1">
    <citation type="submission" date="2019-06" db="EMBL/GenBank/DDBJ databases">
        <title>Complete genome sequence of Methylogaea oryzae strain JCM16910.</title>
        <authorList>
            <person name="Asakawa S."/>
        </authorList>
    </citation>
    <scope>NUCLEOTIDE SEQUENCE</scope>
    <source>
        <strain evidence="10">E10</strain>
    </source>
</reference>
<dbReference type="Pfam" id="PF00015">
    <property type="entry name" value="MCPsignal"/>
    <property type="match status" value="1"/>
</dbReference>
<evidence type="ECO:0000256" key="3">
    <source>
        <dbReference type="ARBA" id="ARBA00022989"/>
    </source>
</evidence>
<evidence type="ECO:0000256" key="4">
    <source>
        <dbReference type="ARBA" id="ARBA00023136"/>
    </source>
</evidence>
<dbReference type="SMART" id="SM00283">
    <property type="entry name" value="MA"/>
    <property type="match status" value="1"/>
</dbReference>
<dbReference type="PRINTS" id="PR00260">
    <property type="entry name" value="CHEMTRNSDUCR"/>
</dbReference>
<dbReference type="InterPro" id="IPR004089">
    <property type="entry name" value="MCPsignal_dom"/>
</dbReference>
<dbReference type="AlphaFoldDB" id="A0A8D5AFP8"/>
<name>A0A8D5AFP8_9GAMM</name>
<evidence type="ECO:0000256" key="2">
    <source>
        <dbReference type="ARBA" id="ARBA00022692"/>
    </source>
</evidence>
<evidence type="ECO:0000256" key="5">
    <source>
        <dbReference type="ARBA" id="ARBA00023224"/>
    </source>
</evidence>
<dbReference type="FunFam" id="1.10.287.950:FF:000001">
    <property type="entry name" value="Methyl-accepting chemotaxis sensory transducer"/>
    <property type="match status" value="1"/>
</dbReference>
<dbReference type="PANTHER" id="PTHR32089">
    <property type="entry name" value="METHYL-ACCEPTING CHEMOTAXIS PROTEIN MCPB"/>
    <property type="match status" value="1"/>
</dbReference>
<sequence length="397" mass="42272">MKEFINNLPLRKQMFGLAGVGVIGIAAVTVVQLYLSDAPFSLASPPLWIGIAGDLLLIWLAFYMGDNAAKRAEHLVNALTALADGDLTAATPLAGKDDFSWMAWKLSTAQKALVNMMKEILTSAEQLAQASQQLSGITESSRERVNNQNMQTEQVAAAMNEMSTAVQEVAHNAANAASAAQEADQQARSGFQVVKDAIASINILANEVERTGEAISRLKEDSVSIGAVLDVIRNIAEQTNLLALNAAIEAARAGEQGRGFAVVADEVRTLASRTQQSTQEIQGMIERLQAGANEAVNAMSKGSSSAKDSVQQATHAGKSLETINHMIDSIKDMNTQIATAAEEQSITADEINRSVVSISEISHDTAQAASQTASSSEQLAELATHLRGQVTRFRIKK</sequence>
<keyword evidence="3 8" id="KW-1133">Transmembrane helix</keyword>